<comment type="cofactor">
    <cofactor evidence="3">
        <name>Mg(2+)</name>
        <dbReference type="ChEBI" id="CHEBI:18420"/>
    </cofactor>
</comment>
<dbReference type="InterPro" id="IPR005252">
    <property type="entry name" value="CoaBC"/>
</dbReference>
<evidence type="ECO:0000313" key="8">
    <source>
        <dbReference type="Proteomes" id="UP001595916"/>
    </source>
</evidence>
<keyword evidence="3 4" id="KW-0436">Ligase</keyword>
<comment type="caution">
    <text evidence="7">The sequence shown here is derived from an EMBL/GenBank/DDBJ whole genome shotgun (WGS) entry which is preliminary data.</text>
</comment>
<accession>A0ABV9QLA9</accession>
<keyword evidence="3 4" id="KW-0285">Flavoprotein</keyword>
<proteinExistence type="inferred from homology"/>
<dbReference type="SUPFAM" id="SSF52507">
    <property type="entry name" value="Homo-oligomeric flavin-containing Cys decarboxylases, HFCD"/>
    <property type="match status" value="1"/>
</dbReference>
<keyword evidence="3" id="KW-0479">Metal-binding</keyword>
<dbReference type="Pfam" id="PF04127">
    <property type="entry name" value="DFP"/>
    <property type="match status" value="1"/>
</dbReference>
<comment type="catalytic activity">
    <reaction evidence="3 4">
        <text>(R)-4'-phosphopantothenate + L-cysteine + CTP = N-[(R)-4-phosphopantothenoyl]-L-cysteine + CMP + diphosphate + H(+)</text>
        <dbReference type="Rhea" id="RHEA:19397"/>
        <dbReference type="ChEBI" id="CHEBI:10986"/>
        <dbReference type="ChEBI" id="CHEBI:15378"/>
        <dbReference type="ChEBI" id="CHEBI:33019"/>
        <dbReference type="ChEBI" id="CHEBI:35235"/>
        <dbReference type="ChEBI" id="CHEBI:37563"/>
        <dbReference type="ChEBI" id="CHEBI:59458"/>
        <dbReference type="ChEBI" id="CHEBI:60377"/>
        <dbReference type="EC" id="6.3.2.5"/>
    </reaction>
</comment>
<keyword evidence="2 3" id="KW-0456">Lyase</keyword>
<feature type="binding site" evidence="3">
    <location>
        <position position="340"/>
    </location>
    <ligand>
        <name>CTP</name>
        <dbReference type="ChEBI" id="CHEBI:37563"/>
    </ligand>
</feature>
<gene>
    <name evidence="3 7" type="primary">coaBC</name>
    <name evidence="7" type="ORF">ACFO4R_03620</name>
</gene>
<comment type="catalytic activity">
    <reaction evidence="3 4">
        <text>N-[(R)-4-phosphopantothenoyl]-L-cysteine + H(+) = (R)-4'-phosphopantetheine + CO2</text>
        <dbReference type="Rhea" id="RHEA:16793"/>
        <dbReference type="ChEBI" id="CHEBI:15378"/>
        <dbReference type="ChEBI" id="CHEBI:16526"/>
        <dbReference type="ChEBI" id="CHEBI:59458"/>
        <dbReference type="ChEBI" id="CHEBI:61723"/>
        <dbReference type="EC" id="4.1.1.36"/>
    </reaction>
</comment>
<feature type="binding site" evidence="3">
    <location>
        <position position="287"/>
    </location>
    <ligand>
        <name>CTP</name>
        <dbReference type="ChEBI" id="CHEBI:37563"/>
    </ligand>
</feature>
<keyword evidence="3" id="KW-0511">Multifunctional enzyme</keyword>
<feature type="binding site" evidence="3">
    <location>
        <position position="336"/>
    </location>
    <ligand>
        <name>CTP</name>
        <dbReference type="ChEBI" id="CHEBI:37563"/>
    </ligand>
</feature>
<feature type="domain" description="DNA/pantothenate metabolism flavoprotein C-terminal" evidence="6">
    <location>
        <begin position="183"/>
        <end position="391"/>
    </location>
</feature>
<comment type="pathway">
    <text evidence="3 4">Cofactor biosynthesis; coenzyme A biosynthesis; CoA from (R)-pantothenate: step 3/5.</text>
</comment>
<dbReference type="NCBIfam" id="TIGR00521">
    <property type="entry name" value="coaBC_dfp"/>
    <property type="match status" value="1"/>
</dbReference>
<organism evidence="7 8">
    <name type="scientific">Filifactor villosus</name>
    <dbReference type="NCBI Taxonomy" id="29374"/>
    <lineage>
        <taxon>Bacteria</taxon>
        <taxon>Bacillati</taxon>
        <taxon>Bacillota</taxon>
        <taxon>Clostridia</taxon>
        <taxon>Peptostreptococcales</taxon>
        <taxon>Filifactoraceae</taxon>
        <taxon>Filifactor</taxon>
    </lineage>
</organism>
<dbReference type="InterPro" id="IPR036551">
    <property type="entry name" value="Flavin_trans-like"/>
</dbReference>
<evidence type="ECO:0000256" key="1">
    <source>
        <dbReference type="ARBA" id="ARBA00022793"/>
    </source>
</evidence>
<feature type="region of interest" description="Phosphopantothenate--cysteine ligase" evidence="3">
    <location>
        <begin position="188"/>
        <end position="402"/>
    </location>
</feature>
<evidence type="ECO:0000256" key="2">
    <source>
        <dbReference type="ARBA" id="ARBA00023239"/>
    </source>
</evidence>
<comment type="pathway">
    <text evidence="3 4">Cofactor biosynthesis; coenzyme A biosynthesis; CoA from (R)-pantothenate: step 2/5.</text>
</comment>
<dbReference type="GO" id="GO:0004633">
    <property type="term" value="F:phosphopantothenoylcysteine decarboxylase activity"/>
    <property type="evidence" value="ECO:0007669"/>
    <property type="project" value="UniProtKB-EC"/>
</dbReference>
<dbReference type="HAMAP" id="MF_02225">
    <property type="entry name" value="CoaBC"/>
    <property type="match status" value="1"/>
</dbReference>
<dbReference type="PANTHER" id="PTHR14359">
    <property type="entry name" value="HOMO-OLIGOMERIC FLAVIN CONTAINING CYS DECARBOXYLASE FAMILY"/>
    <property type="match status" value="1"/>
</dbReference>
<comment type="similarity">
    <text evidence="3 4">In the N-terminal section; belongs to the HFCD (homo-oligomeric flavin containing Cys decarboxylase) superfamily.</text>
</comment>
<dbReference type="EMBL" id="JBHSHL010000013">
    <property type="protein sequence ID" value="MFC4804161.1"/>
    <property type="molecule type" value="Genomic_DNA"/>
</dbReference>
<dbReference type="Pfam" id="PF02441">
    <property type="entry name" value="Flavoprotein"/>
    <property type="match status" value="1"/>
</dbReference>
<dbReference type="SUPFAM" id="SSF102645">
    <property type="entry name" value="CoaB-like"/>
    <property type="match status" value="1"/>
</dbReference>
<dbReference type="EC" id="4.1.1.36" evidence="3"/>
<evidence type="ECO:0000259" key="5">
    <source>
        <dbReference type="Pfam" id="PF02441"/>
    </source>
</evidence>
<feature type="domain" description="Flavoprotein" evidence="5">
    <location>
        <begin position="3"/>
        <end position="171"/>
    </location>
</feature>
<feature type="active site" description="Proton donor" evidence="3">
    <location>
        <position position="155"/>
    </location>
</feature>
<dbReference type="PANTHER" id="PTHR14359:SF6">
    <property type="entry name" value="PHOSPHOPANTOTHENOYLCYSTEINE DECARBOXYLASE"/>
    <property type="match status" value="1"/>
</dbReference>
<feature type="binding site" evidence="3">
    <location>
        <position position="322"/>
    </location>
    <ligand>
        <name>CTP</name>
        <dbReference type="ChEBI" id="CHEBI:37563"/>
    </ligand>
</feature>
<keyword evidence="3 4" id="KW-0288">FMN</keyword>
<feature type="region of interest" description="Phosphopantothenoylcysteine decarboxylase" evidence="3">
    <location>
        <begin position="1"/>
        <end position="187"/>
    </location>
</feature>
<dbReference type="EC" id="6.3.2.5" evidence="3"/>
<dbReference type="InterPro" id="IPR035929">
    <property type="entry name" value="CoaB-like_sf"/>
</dbReference>
<evidence type="ECO:0000256" key="3">
    <source>
        <dbReference type="HAMAP-Rule" id="MF_02225"/>
    </source>
</evidence>
<comment type="function">
    <text evidence="4">Catalyzes two steps in the biosynthesis of coenzyme A. In the first step cysteine is conjugated to 4'-phosphopantothenate to form 4-phosphopantothenoylcysteine, in the latter compound is decarboxylated to form 4'-phosphopantotheine.</text>
</comment>
<evidence type="ECO:0000256" key="4">
    <source>
        <dbReference type="RuleBase" id="RU364078"/>
    </source>
</evidence>
<dbReference type="InterPro" id="IPR007085">
    <property type="entry name" value="DNA/pantothenate-metab_flavo_C"/>
</dbReference>
<dbReference type="Gene3D" id="3.40.50.10300">
    <property type="entry name" value="CoaB-like"/>
    <property type="match status" value="1"/>
</dbReference>
<reference evidence="8" key="1">
    <citation type="journal article" date="2019" name="Int. J. Syst. Evol. Microbiol.">
        <title>The Global Catalogue of Microorganisms (GCM) 10K type strain sequencing project: providing services to taxonomists for standard genome sequencing and annotation.</title>
        <authorList>
            <consortium name="The Broad Institute Genomics Platform"/>
            <consortium name="The Broad Institute Genome Sequencing Center for Infectious Disease"/>
            <person name="Wu L."/>
            <person name="Ma J."/>
        </authorList>
    </citation>
    <scope>NUCLEOTIDE SEQUENCE [LARGE SCALE GENOMIC DNA]</scope>
    <source>
        <strain evidence="8">CCUG 46385</strain>
    </source>
</reference>
<dbReference type="RefSeq" id="WP_379787653.1">
    <property type="nucleotide sequence ID" value="NZ_JBHSHL010000013.1"/>
</dbReference>
<comment type="similarity">
    <text evidence="3 4">In the C-terminal section; belongs to the PPC synthetase family.</text>
</comment>
<comment type="function">
    <text evidence="3">Catalyzes two sequential steps in the biosynthesis of coenzyme A. In the first step cysteine is conjugated to 4'-phosphopantothenate to form 4-phosphopantothenoylcysteine. In the second step the latter compound is decarboxylated to form 4'-phosphopantotheine.</text>
</comment>
<protein>
    <recommendedName>
        <fullName evidence="3">Coenzyme A biosynthesis bifunctional protein CoaBC</fullName>
    </recommendedName>
    <alternativeName>
        <fullName evidence="3">DNA/pantothenate metabolism flavoprotein</fullName>
    </alternativeName>
    <alternativeName>
        <fullName evidence="3">Phosphopantothenoylcysteine synthetase/decarboxylase</fullName>
        <shortName evidence="3">PPCS-PPCDC</shortName>
    </alternativeName>
    <domain>
        <recommendedName>
            <fullName evidence="3">Phosphopantothenoylcysteine decarboxylase</fullName>
            <shortName evidence="3">PPC decarboxylase</shortName>
            <shortName evidence="3">PPC-DC</shortName>
            <ecNumber evidence="3">4.1.1.36</ecNumber>
        </recommendedName>
        <alternativeName>
            <fullName evidence="3">CoaC</fullName>
        </alternativeName>
    </domain>
    <domain>
        <recommendedName>
            <fullName evidence="3">Phosphopantothenate--cysteine ligase</fullName>
            <ecNumber evidence="3">6.3.2.5</ecNumber>
        </recommendedName>
        <alternativeName>
            <fullName evidence="3">CoaB</fullName>
        </alternativeName>
        <alternativeName>
            <fullName evidence="3">Phosphopantothenoylcysteine synthetase</fullName>
            <shortName evidence="3">PPC synthetase</shortName>
            <shortName evidence="3">PPC-S</shortName>
        </alternativeName>
    </domain>
</protein>
<feature type="binding site" evidence="3">
    <location>
        <position position="277"/>
    </location>
    <ligand>
        <name>CTP</name>
        <dbReference type="ChEBI" id="CHEBI:37563"/>
    </ligand>
</feature>
<dbReference type="GO" id="GO:0004632">
    <property type="term" value="F:phosphopantothenate--cysteine ligase activity"/>
    <property type="evidence" value="ECO:0007669"/>
    <property type="project" value="UniProtKB-EC"/>
</dbReference>
<sequence length="402" mass="43708">MKKNIIVGVTGGIAAYKTCDIVSRLKKQGFEVDVIMTRHAQEFVSPLTFQTLSQNKVVTDMFSEPTRWDVEHIELAKKAELFLIAPATANIIGKLANGIADDMLSTTVMATRAEVILAPAMNTAMYESSVVQENIEKLKKRGYLFIDPASGLLACGDVGAGKMEEPEVIAEVLTLRAKISDELKGCRITVTAGPTIEDLDPVRYFTNRSTGKMGYAIAEEAARKGAEVTLISGKTDLKPSVGLKQFVPVRSAQEMYEAVDRSFADTDILIKAAAVADFTPAEVADNKIKKKEGGLQIEMKRTKDIAYEMGRRKAAHQVIVGFAAETTAVVEYASAKLRKKNMDMIVSNDLTKAGAGFGTDTNIVTMIFSDGRSRSVDKMKKSGIADAILKEAGALWKSKKTY</sequence>
<keyword evidence="1 3" id="KW-0210">Decarboxylase</keyword>
<dbReference type="Gene3D" id="3.40.50.1950">
    <property type="entry name" value="Flavin prenyltransferase-like"/>
    <property type="match status" value="1"/>
</dbReference>
<evidence type="ECO:0000259" key="6">
    <source>
        <dbReference type="Pfam" id="PF04127"/>
    </source>
</evidence>
<dbReference type="InterPro" id="IPR003382">
    <property type="entry name" value="Flavoprotein"/>
</dbReference>
<keyword evidence="8" id="KW-1185">Reference proteome</keyword>
<evidence type="ECO:0000313" key="7">
    <source>
        <dbReference type="EMBL" id="MFC4804161.1"/>
    </source>
</evidence>
<dbReference type="Proteomes" id="UP001595916">
    <property type="component" value="Unassembled WGS sequence"/>
</dbReference>
<keyword evidence="3" id="KW-0460">Magnesium</keyword>
<comment type="caution">
    <text evidence="3">Lacks conserved residue(s) required for the propagation of feature annotation.</text>
</comment>
<comment type="cofactor">
    <cofactor evidence="3">
        <name>FMN</name>
        <dbReference type="ChEBI" id="CHEBI:58210"/>
    </cofactor>
    <text evidence="3">Binds 1 FMN per subunit.</text>
</comment>
<name>A0ABV9QLA9_9FIRM</name>